<dbReference type="GO" id="GO:0071966">
    <property type="term" value="P:fungal-type cell wall polysaccharide metabolic process"/>
    <property type="evidence" value="ECO:0007669"/>
    <property type="project" value="TreeGrafter"/>
</dbReference>
<dbReference type="SUPFAM" id="SSF51445">
    <property type="entry name" value="(Trans)glycosidases"/>
    <property type="match status" value="1"/>
</dbReference>
<organism evidence="3 4">
    <name type="scientific">Ophiostoma piceae (strain UAMH 11346)</name>
    <name type="common">Sap stain fungus</name>
    <dbReference type="NCBI Taxonomy" id="1262450"/>
    <lineage>
        <taxon>Eukaryota</taxon>
        <taxon>Fungi</taxon>
        <taxon>Dikarya</taxon>
        <taxon>Ascomycota</taxon>
        <taxon>Pezizomycotina</taxon>
        <taxon>Sordariomycetes</taxon>
        <taxon>Sordariomycetidae</taxon>
        <taxon>Ophiostomatales</taxon>
        <taxon>Ophiostomataceae</taxon>
        <taxon>Ophiostoma</taxon>
    </lineage>
</organism>
<gene>
    <name evidence="3" type="ORF">F503_03806</name>
</gene>
<feature type="domain" description="Asl1-like glycosyl hydrolase catalytic" evidence="2">
    <location>
        <begin position="30"/>
        <end position="284"/>
    </location>
</feature>
<dbReference type="FunFam" id="3.20.20.80:FF:000207">
    <property type="entry name" value="Glycoside hydrolase family 128 protein"/>
    <property type="match status" value="1"/>
</dbReference>
<evidence type="ECO:0000313" key="4">
    <source>
        <dbReference type="Proteomes" id="UP000016923"/>
    </source>
</evidence>
<dbReference type="GO" id="GO:0016787">
    <property type="term" value="F:hydrolase activity"/>
    <property type="evidence" value="ECO:0007669"/>
    <property type="project" value="UniProtKB-KW"/>
</dbReference>
<dbReference type="PANTHER" id="PTHR34154:SF3">
    <property type="entry name" value="ALKALI-SENSITIVE LINKAGE PROTEIN 1"/>
    <property type="match status" value="1"/>
</dbReference>
<dbReference type="HOGENOM" id="CLU_040908_3_2_1"/>
<reference evidence="3 4" key="1">
    <citation type="journal article" date="2013" name="BMC Genomics">
        <title>The genome and transcriptome of the pine saprophyte Ophiostoma piceae, and a comparison with the bark beetle-associated pine pathogen Grosmannia clavigera.</title>
        <authorList>
            <person name="Haridas S."/>
            <person name="Wang Y."/>
            <person name="Lim L."/>
            <person name="Massoumi Alamouti S."/>
            <person name="Jackman S."/>
            <person name="Docking R."/>
            <person name="Robertson G."/>
            <person name="Birol I."/>
            <person name="Bohlmann J."/>
            <person name="Breuil C."/>
        </authorList>
    </citation>
    <scope>NUCLEOTIDE SEQUENCE [LARGE SCALE GENOMIC DNA]</scope>
    <source>
        <strain evidence="3 4">UAMH 11346</strain>
    </source>
</reference>
<dbReference type="STRING" id="1262450.S3C0K5"/>
<feature type="chain" id="PRO_5004518215" evidence="1">
    <location>
        <begin position="23"/>
        <end position="327"/>
    </location>
</feature>
<evidence type="ECO:0000313" key="3">
    <source>
        <dbReference type="EMBL" id="EPE05201.1"/>
    </source>
</evidence>
<dbReference type="Gene3D" id="3.20.20.80">
    <property type="entry name" value="Glycosidases"/>
    <property type="match status" value="1"/>
</dbReference>
<dbReference type="GO" id="GO:0009277">
    <property type="term" value="C:fungal-type cell wall"/>
    <property type="evidence" value="ECO:0007669"/>
    <property type="project" value="TreeGrafter"/>
</dbReference>
<dbReference type="OMA" id="WYDNFAG"/>
<keyword evidence="3" id="KW-0378">Hydrolase</keyword>
<keyword evidence="4" id="KW-1185">Reference proteome</keyword>
<evidence type="ECO:0000256" key="1">
    <source>
        <dbReference type="SAM" id="SignalP"/>
    </source>
</evidence>
<feature type="signal peptide" evidence="1">
    <location>
        <begin position="1"/>
        <end position="22"/>
    </location>
</feature>
<dbReference type="Pfam" id="PF11790">
    <property type="entry name" value="Glyco_hydro_cc"/>
    <property type="match status" value="1"/>
</dbReference>
<dbReference type="EMBL" id="KE148157">
    <property type="protein sequence ID" value="EPE05201.1"/>
    <property type="molecule type" value="Genomic_DNA"/>
</dbReference>
<dbReference type="PANTHER" id="PTHR34154">
    <property type="entry name" value="ALKALI-SENSITIVE LINKAGE PROTEIN 1"/>
    <property type="match status" value="1"/>
</dbReference>
<dbReference type="InterPro" id="IPR017853">
    <property type="entry name" value="GH"/>
</dbReference>
<dbReference type="InterPro" id="IPR053183">
    <property type="entry name" value="ASL1"/>
</dbReference>
<proteinExistence type="predicted"/>
<dbReference type="OrthoDB" id="43654at2759"/>
<name>S3C0K5_OPHP1</name>
<keyword evidence="1" id="KW-0732">Signal</keyword>
<dbReference type="eggNOG" id="ENOG502S2W1">
    <property type="taxonomic scope" value="Eukaryota"/>
</dbReference>
<evidence type="ECO:0000259" key="2">
    <source>
        <dbReference type="Pfam" id="PF11790"/>
    </source>
</evidence>
<accession>S3C0K5</accession>
<dbReference type="Proteomes" id="UP000016923">
    <property type="component" value="Unassembled WGS sequence"/>
</dbReference>
<protein>
    <submittedName>
        <fullName evidence="3">Glycoside hydrolase</fullName>
    </submittedName>
</protein>
<dbReference type="InterPro" id="IPR024655">
    <property type="entry name" value="Asl1_glyco_hydro_catalytic"/>
</dbReference>
<dbReference type="AlphaFoldDB" id="S3C0K5"/>
<dbReference type="VEuPathDB" id="FungiDB:F503_03806"/>
<sequence>MAPLARLSAVLSSLLLISPAAADTSAKRGLVFTPNNTWPQDNYIWTRSPSDLTWYYNYGSVPSPVYSNLTQSDFEFVPMLWGAPSDTSDTTFLSAVKELISGGRNVTHVFSFNEPELSNDYGGSDIEPSVAAEVWVANIIPLQKLGVKVGLPSCSGSTESVPWLNQMLSNCSKLISTSGTTKNCTYDFVPLHWYGNFEGLASHIGTYSAAFPNSSLWVTEFNLNDQSLATTQDFFNTSLEYLDRLDSIGRYSFFGAFRASVSNVGPNAAMLSAGGELTDIGAWYLGETATGVAPDSSSPAMRLWDRSTLFWTLGASWLGSAMFLAAI</sequence>